<accession>A0A1H8CGV3</accession>
<organism evidence="1 2">
    <name type="scientific">Chryseobacterium taichungense</name>
    <dbReference type="NCBI Taxonomy" id="295069"/>
    <lineage>
        <taxon>Bacteria</taxon>
        <taxon>Pseudomonadati</taxon>
        <taxon>Bacteroidota</taxon>
        <taxon>Flavobacteriia</taxon>
        <taxon>Flavobacteriales</taxon>
        <taxon>Weeksellaceae</taxon>
        <taxon>Chryseobacterium group</taxon>
        <taxon>Chryseobacterium</taxon>
    </lineage>
</organism>
<proteinExistence type="predicted"/>
<keyword evidence="2" id="KW-1185">Reference proteome</keyword>
<dbReference type="AlphaFoldDB" id="A0A1H8CGV3"/>
<reference evidence="2" key="1">
    <citation type="submission" date="2016-10" db="EMBL/GenBank/DDBJ databases">
        <authorList>
            <person name="Varghese N."/>
            <person name="Submissions S."/>
        </authorList>
    </citation>
    <scope>NUCLEOTIDE SEQUENCE [LARGE SCALE GENOMIC DNA]</scope>
    <source>
        <strain evidence="2">DSM 17453</strain>
    </source>
</reference>
<protein>
    <submittedName>
        <fullName evidence="1">Uncharacterized protein</fullName>
    </submittedName>
</protein>
<gene>
    <name evidence="1" type="ORF">SAMN05421856_10967</name>
</gene>
<dbReference type="EMBL" id="FOBV01000009">
    <property type="protein sequence ID" value="SEM94275.1"/>
    <property type="molecule type" value="Genomic_DNA"/>
</dbReference>
<name>A0A1H8CGV3_9FLAO</name>
<evidence type="ECO:0000313" key="2">
    <source>
        <dbReference type="Proteomes" id="UP000199450"/>
    </source>
</evidence>
<dbReference type="STRING" id="295069.SAMN05421856_10967"/>
<sequence length="74" mass="8621">MFPINSPELKLGVNRSQQMIFLLRKSNICVDKRTIWKEHAVGVQSKLSHFKRAESQRDDLTKDRAILSTKIIVR</sequence>
<evidence type="ECO:0000313" key="1">
    <source>
        <dbReference type="EMBL" id="SEM94275.1"/>
    </source>
</evidence>
<dbReference type="Proteomes" id="UP000199450">
    <property type="component" value="Unassembled WGS sequence"/>
</dbReference>